<accession>A0A0F9MXN1</accession>
<evidence type="ECO:0008006" key="3">
    <source>
        <dbReference type="Google" id="ProtNLM"/>
    </source>
</evidence>
<evidence type="ECO:0000256" key="1">
    <source>
        <dbReference type="SAM" id="Coils"/>
    </source>
</evidence>
<dbReference type="EMBL" id="LAZR01004946">
    <property type="protein sequence ID" value="KKN04197.1"/>
    <property type="molecule type" value="Genomic_DNA"/>
</dbReference>
<gene>
    <name evidence="2" type="ORF">LCGC14_1099890</name>
</gene>
<reference evidence="2" key="1">
    <citation type="journal article" date="2015" name="Nature">
        <title>Complex archaea that bridge the gap between prokaryotes and eukaryotes.</title>
        <authorList>
            <person name="Spang A."/>
            <person name="Saw J.H."/>
            <person name="Jorgensen S.L."/>
            <person name="Zaremba-Niedzwiedzka K."/>
            <person name="Martijn J."/>
            <person name="Lind A.E."/>
            <person name="van Eijk R."/>
            <person name="Schleper C."/>
            <person name="Guy L."/>
            <person name="Ettema T.J."/>
        </authorList>
    </citation>
    <scope>NUCLEOTIDE SEQUENCE</scope>
</reference>
<feature type="coiled-coil region" evidence="1">
    <location>
        <begin position="118"/>
        <end position="152"/>
    </location>
</feature>
<proteinExistence type="predicted"/>
<keyword evidence="1" id="KW-0175">Coiled coil</keyword>
<protein>
    <recommendedName>
        <fullName evidence="3">Myb-like domain-containing protein</fullName>
    </recommendedName>
</protein>
<name>A0A0F9MXN1_9ZZZZ</name>
<comment type="caution">
    <text evidence="2">The sequence shown here is derived from an EMBL/GenBank/DDBJ whole genome shotgun (WGS) entry which is preliminary data.</text>
</comment>
<evidence type="ECO:0000313" key="2">
    <source>
        <dbReference type="EMBL" id="KKN04197.1"/>
    </source>
</evidence>
<dbReference type="AlphaFoldDB" id="A0A0F9MXN1"/>
<organism evidence="2">
    <name type="scientific">marine sediment metagenome</name>
    <dbReference type="NCBI Taxonomy" id="412755"/>
    <lineage>
        <taxon>unclassified sequences</taxon>
        <taxon>metagenomes</taxon>
        <taxon>ecological metagenomes</taxon>
    </lineage>
</organism>
<sequence>MEVMVNASKIRNGHHNWTEKDEKALISCVDWVETTITNKETLLCLGGKWKVVSLRLFNESNLSVSDEACKSRFFKIKRRELHKVEDGKEVVSLLGTDFPQAEIKPPDLNSKLKNQPVVVNLQRKVHLLESEVKELKEQMKDAKGALKLNENLTKFFKTFGARTS</sequence>